<reference evidence="12" key="1">
    <citation type="journal article" date="2011" name="Nature">
        <title>Genome sequence and analysis of the tuber crop potato.</title>
        <authorList>
            <consortium name="The Potato Genome Sequencing Consortium"/>
        </authorList>
    </citation>
    <scope>NUCLEOTIDE SEQUENCE [LARGE SCALE GENOMIC DNA]</scope>
    <source>
        <strain evidence="12">cv. DM1-3 516 R44</strain>
    </source>
</reference>
<dbReference type="AlphaFoldDB" id="M1BZN9"/>
<evidence type="ECO:0000256" key="8">
    <source>
        <dbReference type="ARBA" id="ARBA00022989"/>
    </source>
</evidence>
<evidence type="ECO:0000313" key="12">
    <source>
        <dbReference type="Proteomes" id="UP000011115"/>
    </source>
</evidence>
<keyword evidence="8" id="KW-1133">Transmembrane helix</keyword>
<comment type="subcellular location">
    <subcellularLocation>
        <location evidence="1">Cell membrane</location>
    </subcellularLocation>
    <subcellularLocation>
        <location evidence="10">Endomembrane system</location>
        <topology evidence="10">Single-pass membrane protein</topology>
    </subcellularLocation>
</comment>
<evidence type="ECO:0000256" key="9">
    <source>
        <dbReference type="ARBA" id="ARBA00023136"/>
    </source>
</evidence>
<dbReference type="HOGENOM" id="CLU_2965528_0_0_1"/>
<keyword evidence="9" id="KW-0472">Membrane</keyword>
<keyword evidence="12" id="KW-1185">Reference proteome</keyword>
<evidence type="ECO:0000256" key="1">
    <source>
        <dbReference type="ARBA" id="ARBA00004236"/>
    </source>
</evidence>
<evidence type="ECO:0000256" key="10">
    <source>
        <dbReference type="ARBA" id="ARBA00037847"/>
    </source>
</evidence>
<sequence>MLDGSIPELFEDLVSLEHLDLSSNNLSGMIPKSLRNLEHLMYFNVSFNGRVKFQKVLDY</sequence>
<evidence type="ECO:0000256" key="3">
    <source>
        <dbReference type="ARBA" id="ARBA00022475"/>
    </source>
</evidence>
<evidence type="ECO:0000256" key="2">
    <source>
        <dbReference type="ARBA" id="ARBA00009592"/>
    </source>
</evidence>
<keyword evidence="7" id="KW-0677">Repeat</keyword>
<evidence type="ECO:0000256" key="7">
    <source>
        <dbReference type="ARBA" id="ARBA00022737"/>
    </source>
</evidence>
<dbReference type="InterPro" id="IPR032675">
    <property type="entry name" value="LRR_dom_sf"/>
</dbReference>
<keyword evidence="3" id="KW-1003">Cell membrane</keyword>
<dbReference type="InterPro" id="IPR001611">
    <property type="entry name" value="Leu-rich_rpt"/>
</dbReference>
<dbReference type="EnsemblPlants" id="PGSC0003DMT400056604">
    <property type="protein sequence ID" value="PGSC0003DMT400056604"/>
    <property type="gene ID" value="PGSC0003DMG400022005"/>
</dbReference>
<dbReference type="GO" id="GO:0005886">
    <property type="term" value="C:plasma membrane"/>
    <property type="evidence" value="ECO:0007669"/>
    <property type="project" value="UniProtKB-SubCell"/>
</dbReference>
<dbReference type="PaxDb" id="4113-PGSC0003DMT400056604"/>
<evidence type="ECO:0000313" key="11">
    <source>
        <dbReference type="EnsemblPlants" id="PGSC0003DMT400056604"/>
    </source>
</evidence>
<dbReference type="PANTHER" id="PTHR48062">
    <property type="entry name" value="RECEPTOR-LIKE PROTEIN 14"/>
    <property type="match status" value="1"/>
</dbReference>
<dbReference type="Gene3D" id="3.80.10.10">
    <property type="entry name" value="Ribonuclease Inhibitor"/>
    <property type="match status" value="1"/>
</dbReference>
<keyword evidence="4" id="KW-0433">Leucine-rich repeat</keyword>
<organism evidence="11 12">
    <name type="scientific">Solanum tuberosum</name>
    <name type="common">Potato</name>
    <dbReference type="NCBI Taxonomy" id="4113"/>
    <lineage>
        <taxon>Eukaryota</taxon>
        <taxon>Viridiplantae</taxon>
        <taxon>Streptophyta</taxon>
        <taxon>Embryophyta</taxon>
        <taxon>Tracheophyta</taxon>
        <taxon>Spermatophyta</taxon>
        <taxon>Magnoliopsida</taxon>
        <taxon>eudicotyledons</taxon>
        <taxon>Gunneridae</taxon>
        <taxon>Pentapetalae</taxon>
        <taxon>asterids</taxon>
        <taxon>lamiids</taxon>
        <taxon>Solanales</taxon>
        <taxon>Solanaceae</taxon>
        <taxon>Solanoideae</taxon>
        <taxon>Solaneae</taxon>
        <taxon>Solanum</taxon>
    </lineage>
</organism>
<keyword evidence="5" id="KW-0812">Transmembrane</keyword>
<dbReference type="Gramene" id="PGSC0003DMT400056604">
    <property type="protein sequence ID" value="PGSC0003DMT400056604"/>
    <property type="gene ID" value="PGSC0003DMG400022005"/>
</dbReference>
<protein>
    <submittedName>
        <fullName evidence="11">Uncharacterized protein</fullName>
    </submittedName>
</protein>
<dbReference type="Proteomes" id="UP000011115">
    <property type="component" value="Unassembled WGS sequence"/>
</dbReference>
<comment type="similarity">
    <text evidence="2">Belongs to the RLP family.</text>
</comment>
<proteinExistence type="inferred from homology"/>
<dbReference type="SUPFAM" id="SSF52058">
    <property type="entry name" value="L domain-like"/>
    <property type="match status" value="1"/>
</dbReference>
<keyword evidence="6" id="KW-0732">Signal</keyword>
<dbReference type="Pfam" id="PF13855">
    <property type="entry name" value="LRR_8"/>
    <property type="match status" value="1"/>
</dbReference>
<name>M1BZN9_SOLTU</name>
<evidence type="ECO:0000256" key="4">
    <source>
        <dbReference type="ARBA" id="ARBA00022614"/>
    </source>
</evidence>
<dbReference type="InterPro" id="IPR051502">
    <property type="entry name" value="RLP_Defense_Trigger"/>
</dbReference>
<dbReference type="InParanoid" id="M1BZN9"/>
<evidence type="ECO:0000256" key="6">
    <source>
        <dbReference type="ARBA" id="ARBA00022729"/>
    </source>
</evidence>
<dbReference type="GO" id="GO:0012505">
    <property type="term" value="C:endomembrane system"/>
    <property type="evidence" value="ECO:0007669"/>
    <property type="project" value="UniProtKB-SubCell"/>
</dbReference>
<accession>M1BZN9</accession>
<evidence type="ECO:0000256" key="5">
    <source>
        <dbReference type="ARBA" id="ARBA00022692"/>
    </source>
</evidence>
<dbReference type="PANTHER" id="PTHR48062:SF52">
    <property type="entry name" value="RECEPTOR-LIKE PROTEIN 8-RELATED"/>
    <property type="match status" value="1"/>
</dbReference>
<reference evidence="11" key="2">
    <citation type="submission" date="2015-06" db="UniProtKB">
        <authorList>
            <consortium name="EnsemblPlants"/>
        </authorList>
    </citation>
    <scope>IDENTIFICATION</scope>
    <source>
        <strain evidence="11">DM1-3 516 R44</strain>
    </source>
</reference>